<evidence type="ECO:0000313" key="3">
    <source>
        <dbReference type="Proteomes" id="UP000077412"/>
    </source>
</evidence>
<name>A0A1B1Z9J7_9BACL</name>
<reference evidence="2 3" key="1">
    <citation type="submission" date="2016-08" db="EMBL/GenBank/DDBJ databases">
        <title>Complete genome sequence of Fictibacillus arsenicus G25-54, a strain with toxicity to nematodes and a potential arsenic-resistance activity.</title>
        <authorList>
            <person name="Zheng Z."/>
        </authorList>
    </citation>
    <scope>NUCLEOTIDE SEQUENCE [LARGE SCALE GENOMIC DNA]</scope>
    <source>
        <strain evidence="2 3">G25-54</strain>
    </source>
</reference>
<accession>A0A1B1Z9J7</accession>
<evidence type="ECO:0000313" key="2">
    <source>
        <dbReference type="EMBL" id="ANX14113.1"/>
    </source>
</evidence>
<dbReference type="OrthoDB" id="9782576at2"/>
<feature type="domain" description="DUF1722" evidence="1">
    <location>
        <begin position="13"/>
        <end position="128"/>
    </location>
</feature>
<dbReference type="STRING" id="255247.ABE41_019040"/>
<gene>
    <name evidence="2" type="ORF">ABE41_019040</name>
</gene>
<dbReference type="AlphaFoldDB" id="A0A1B1Z9J7"/>
<dbReference type="InterPro" id="IPR013560">
    <property type="entry name" value="DUF1722"/>
</dbReference>
<sequence length="129" mass="15701">MKKETELLWASEKYSVMAKGYNFYKDIQGKMREARSAEDYYEIQRLIADYKQKPYDKKALINTLEHVWGYFKKEAEENDKKHFFSLLNELKELEVVEMDDIPYEMKLFLHYLLQKYPSDFLNQSTFIKK</sequence>
<protein>
    <recommendedName>
        <fullName evidence="1">DUF1722 domain-containing protein</fullName>
    </recommendedName>
</protein>
<dbReference type="Proteomes" id="UP000077412">
    <property type="component" value="Chromosome"/>
</dbReference>
<dbReference type="Pfam" id="PF08349">
    <property type="entry name" value="DUF1722"/>
    <property type="match status" value="1"/>
</dbReference>
<dbReference type="KEGG" id="far:ABE41_019040"/>
<proteinExistence type="predicted"/>
<keyword evidence="3" id="KW-1185">Reference proteome</keyword>
<evidence type="ECO:0000259" key="1">
    <source>
        <dbReference type="Pfam" id="PF08349"/>
    </source>
</evidence>
<dbReference type="EMBL" id="CP016761">
    <property type="protein sequence ID" value="ANX14113.1"/>
    <property type="molecule type" value="Genomic_DNA"/>
</dbReference>
<organism evidence="2 3">
    <name type="scientific">Fictibacillus arsenicus</name>
    <dbReference type="NCBI Taxonomy" id="255247"/>
    <lineage>
        <taxon>Bacteria</taxon>
        <taxon>Bacillati</taxon>
        <taxon>Bacillota</taxon>
        <taxon>Bacilli</taxon>
        <taxon>Bacillales</taxon>
        <taxon>Fictibacillaceae</taxon>
        <taxon>Fictibacillus</taxon>
    </lineage>
</organism>
<dbReference type="RefSeq" id="WP_066293873.1">
    <property type="nucleotide sequence ID" value="NZ_CP016761.1"/>
</dbReference>